<reference evidence="1 2" key="1">
    <citation type="journal article" date="2022" name="Int. J. Syst. Evol. Microbiol.">
        <title>Miniphocaeibacter halophilus sp. nov., an ammonium-tolerant acetate-producing bacterium isolated from a biogas system.</title>
        <authorList>
            <person name="Schnurer A."/>
            <person name="Singh A."/>
            <person name="Bi S."/>
            <person name="Qiao W."/>
            <person name="Westerholm M."/>
        </authorList>
    </citation>
    <scope>NUCLEOTIDE SEQUENCE [LARGE SCALE GENOMIC DNA]</scope>
    <source>
        <strain evidence="1 2">AMB_01</strain>
    </source>
</reference>
<protein>
    <submittedName>
        <fullName evidence="1">Cell wall-binding repeat-containing protein</fullName>
    </submittedName>
</protein>
<name>A0AC61N1X9_9FIRM</name>
<evidence type="ECO:0000313" key="1">
    <source>
        <dbReference type="EMBL" id="QQK08741.1"/>
    </source>
</evidence>
<sequence>MATVLDAPVLLISKDSIQDEVLEELTRLEVKKIYIIGGESTISNKAIDKIDYEKEVLAGIDRYDTNNIVISEIEEIKGNSNGYTIVTGEKYADSVVAVGISIKEDSPIKLVNKVIEKQYNLDSNYIVGGKASVNISNLKGKRVSGSNRILTSLELAKISHPNSNSAIIASSENYADALSAVSLCKKYDAPILLTENNNLDKNILNYIKEKNISNFIIAGGSVSNIVIEGLLTGESVNFFKPVEIPNNIKEKMTGVSMPNNAKIGFNDLVYLPLLHYDFNGEIKKGEIIVNKKVGREVGNIFKELFDIKYPIEKIKLIDEYKADDNMSMADNNSSGFNYRLISGTNRLSKHAEGLAIDINPLYNPYIKNGLAIPKESQPYVNRGMKLEWMIFKNDKIYNIFQKYGWKWGGSWTNPDYQHFEK</sequence>
<accession>A0AC61N1X9</accession>
<proteinExistence type="predicted"/>
<dbReference type="Proteomes" id="UP000595814">
    <property type="component" value="Chromosome"/>
</dbReference>
<evidence type="ECO:0000313" key="2">
    <source>
        <dbReference type="Proteomes" id="UP000595814"/>
    </source>
</evidence>
<dbReference type="EMBL" id="CP066744">
    <property type="protein sequence ID" value="QQK08741.1"/>
    <property type="molecule type" value="Genomic_DNA"/>
</dbReference>
<organism evidence="1 2">
    <name type="scientific">Miniphocaeibacter halophilus</name>
    <dbReference type="NCBI Taxonomy" id="2931922"/>
    <lineage>
        <taxon>Bacteria</taxon>
        <taxon>Bacillati</taxon>
        <taxon>Bacillota</taxon>
        <taxon>Tissierellia</taxon>
        <taxon>Tissierellales</taxon>
        <taxon>Peptoniphilaceae</taxon>
        <taxon>Miniphocaeibacter</taxon>
    </lineage>
</organism>
<keyword evidence="2" id="KW-1185">Reference proteome</keyword>
<gene>
    <name evidence="1" type="ORF">JFY71_04160</name>
</gene>